<reference evidence="3" key="1">
    <citation type="submission" date="2015-11" db="EMBL/GenBank/DDBJ databases">
        <title>De novo transcriptome assembly of four potential Pierce s Disease insect vectors from Arizona vineyards.</title>
        <authorList>
            <person name="Tassone E.E."/>
        </authorList>
    </citation>
    <scope>NUCLEOTIDE SEQUENCE</scope>
</reference>
<dbReference type="SMART" id="SM00595">
    <property type="entry name" value="MADF"/>
    <property type="match status" value="1"/>
</dbReference>
<dbReference type="PROSITE" id="PS51029">
    <property type="entry name" value="MADF"/>
    <property type="match status" value="1"/>
</dbReference>
<evidence type="ECO:0000256" key="1">
    <source>
        <dbReference type="SAM" id="MobiDB-lite"/>
    </source>
</evidence>
<dbReference type="InterPro" id="IPR006578">
    <property type="entry name" value="MADF-dom"/>
</dbReference>
<dbReference type="EMBL" id="GEBQ01029367">
    <property type="protein sequence ID" value="JAT10610.1"/>
    <property type="molecule type" value="Transcribed_RNA"/>
</dbReference>
<feature type="region of interest" description="Disordered" evidence="1">
    <location>
        <begin position="156"/>
        <end position="251"/>
    </location>
</feature>
<accession>A0A1B6KGM2</accession>
<evidence type="ECO:0000313" key="3">
    <source>
        <dbReference type="EMBL" id="JAT10610.1"/>
    </source>
</evidence>
<evidence type="ECO:0000259" key="2">
    <source>
        <dbReference type="PROSITE" id="PS51029"/>
    </source>
</evidence>
<dbReference type="AlphaFoldDB" id="A0A1B6KGM2"/>
<feature type="compositionally biased region" description="Basic and acidic residues" evidence="1">
    <location>
        <begin position="220"/>
        <end position="232"/>
    </location>
</feature>
<name>A0A1B6KGM2_9HEMI</name>
<dbReference type="Pfam" id="PF10545">
    <property type="entry name" value="MADF_DNA_bdg"/>
    <property type="match status" value="1"/>
</dbReference>
<feature type="domain" description="MADF" evidence="2">
    <location>
        <begin position="8"/>
        <end position="114"/>
    </location>
</feature>
<proteinExistence type="predicted"/>
<protein>
    <recommendedName>
        <fullName evidence="2">MADF domain-containing protein</fullName>
    </recommendedName>
</protein>
<organism evidence="3">
    <name type="scientific">Graphocephala atropunctata</name>
    <dbReference type="NCBI Taxonomy" id="36148"/>
    <lineage>
        <taxon>Eukaryota</taxon>
        <taxon>Metazoa</taxon>
        <taxon>Ecdysozoa</taxon>
        <taxon>Arthropoda</taxon>
        <taxon>Hexapoda</taxon>
        <taxon>Insecta</taxon>
        <taxon>Pterygota</taxon>
        <taxon>Neoptera</taxon>
        <taxon>Paraneoptera</taxon>
        <taxon>Hemiptera</taxon>
        <taxon>Auchenorrhyncha</taxon>
        <taxon>Membracoidea</taxon>
        <taxon>Cicadellidae</taxon>
        <taxon>Cicadellinae</taxon>
        <taxon>Cicadellini</taxon>
        <taxon>Graphocephala</taxon>
    </lineage>
</organism>
<sequence length="296" mass="34381">MMNDYKMNIIQVVKQYPAIWASKCSISSNSKHDRERAWRAIFPQVISGYDQLSVEDRALPELTVKKKWTSIRDTFQRKFKRREEQERIGGELSSDDIRESETDKALAFLKKSLTNKIQPQAKLSIPLVDEETIPNFRNFIPSSSRSHVDNAIDIFNSSEYPEERPSTSVEEVNPSIDLRTEDSSISDPEDSHKTTYSTDNQFTTAEEHLDANNKVTTGDNRAREEAMSPSDHRRSRKRPFEEEEEPENSEEKLLQDFLNGHVFKMVKRFDGKQKLEFQSKVIKLISDIQYPETNNQ</sequence>
<gene>
    <name evidence="3" type="ORF">g.4292</name>
</gene>
<feature type="compositionally biased region" description="Polar residues" evidence="1">
    <location>
        <begin position="194"/>
        <end position="204"/>
    </location>
</feature>